<evidence type="ECO:0000259" key="3">
    <source>
        <dbReference type="SMART" id="SM00829"/>
    </source>
</evidence>
<proteinExistence type="predicted"/>
<evidence type="ECO:0000313" key="4">
    <source>
        <dbReference type="EMBL" id="NGO73307.1"/>
    </source>
</evidence>
<dbReference type="SMART" id="SM00829">
    <property type="entry name" value="PKS_ER"/>
    <property type="match status" value="1"/>
</dbReference>
<dbReference type="Pfam" id="PF00107">
    <property type="entry name" value="ADH_zinc_N"/>
    <property type="match status" value="1"/>
</dbReference>
<organism evidence="4 5">
    <name type="scientific">Streptomyces boncukensis</name>
    <dbReference type="NCBI Taxonomy" id="2711219"/>
    <lineage>
        <taxon>Bacteria</taxon>
        <taxon>Bacillati</taxon>
        <taxon>Actinomycetota</taxon>
        <taxon>Actinomycetes</taxon>
        <taxon>Kitasatosporales</taxon>
        <taxon>Streptomycetaceae</taxon>
        <taxon>Streptomyces</taxon>
    </lineage>
</organism>
<protein>
    <submittedName>
        <fullName evidence="4">NADP-dependent oxidoreductase</fullName>
    </submittedName>
</protein>
<comment type="caution">
    <text evidence="4">The sequence shown here is derived from an EMBL/GenBank/DDBJ whole genome shotgun (WGS) entry which is preliminary data.</text>
</comment>
<dbReference type="CDD" id="cd05288">
    <property type="entry name" value="PGDH"/>
    <property type="match status" value="1"/>
</dbReference>
<dbReference type="PANTHER" id="PTHR43205">
    <property type="entry name" value="PROSTAGLANDIN REDUCTASE"/>
    <property type="match status" value="1"/>
</dbReference>
<dbReference type="GO" id="GO:0016628">
    <property type="term" value="F:oxidoreductase activity, acting on the CH-CH group of donors, NAD or NADP as acceptor"/>
    <property type="evidence" value="ECO:0007669"/>
    <property type="project" value="InterPro"/>
</dbReference>
<evidence type="ECO:0000313" key="5">
    <source>
        <dbReference type="Proteomes" id="UP000477722"/>
    </source>
</evidence>
<dbReference type="InterPro" id="IPR020843">
    <property type="entry name" value="ER"/>
</dbReference>
<evidence type="ECO:0000256" key="2">
    <source>
        <dbReference type="SAM" id="MobiDB-lite"/>
    </source>
</evidence>
<dbReference type="PANTHER" id="PTHR43205:SF7">
    <property type="entry name" value="PROSTAGLANDIN REDUCTASE 1"/>
    <property type="match status" value="1"/>
</dbReference>
<accession>A0A6G4X8Y9</accession>
<feature type="region of interest" description="Disordered" evidence="2">
    <location>
        <begin position="1"/>
        <end position="24"/>
    </location>
</feature>
<dbReference type="RefSeq" id="WP_165302963.1">
    <property type="nucleotide sequence ID" value="NZ_JAAKZZ010000688.1"/>
</dbReference>
<dbReference type="InterPro" id="IPR036291">
    <property type="entry name" value="NAD(P)-bd_dom_sf"/>
</dbReference>
<keyword evidence="1" id="KW-0560">Oxidoreductase</keyword>
<dbReference type="EMBL" id="JAAKZZ010000688">
    <property type="protein sequence ID" value="NGO73307.1"/>
    <property type="molecule type" value="Genomic_DNA"/>
</dbReference>
<dbReference type="InterPro" id="IPR045010">
    <property type="entry name" value="MDR_fam"/>
</dbReference>
<evidence type="ECO:0000256" key="1">
    <source>
        <dbReference type="ARBA" id="ARBA00023002"/>
    </source>
</evidence>
<name>A0A6G4X8Y9_9ACTN</name>
<feature type="domain" description="Enoyl reductase (ER)" evidence="3">
    <location>
        <begin position="20"/>
        <end position="340"/>
    </location>
</feature>
<dbReference type="Gene3D" id="3.90.180.10">
    <property type="entry name" value="Medium-chain alcohol dehydrogenases, catalytic domain"/>
    <property type="match status" value="1"/>
</dbReference>
<dbReference type="InterPro" id="IPR011032">
    <property type="entry name" value="GroES-like_sf"/>
</dbReference>
<dbReference type="SUPFAM" id="SSF50129">
    <property type="entry name" value="GroES-like"/>
    <property type="match status" value="1"/>
</dbReference>
<keyword evidence="5" id="KW-1185">Reference proteome</keyword>
<feature type="compositionally biased region" description="Basic and acidic residues" evidence="2">
    <location>
        <begin position="1"/>
        <end position="20"/>
    </location>
</feature>
<sequence>MTADTPHLHREVHLTERPDGDLAPGHLGVVDVPVPVPGPGQILVRNTLMSVTAVMRSLMREGDAARTVMPGYGVGEPLWGPALGEVVSGVPGGPRAGDLVEHYRGWREYAVLGADAARPVPTTGASAFPDPAAHLSQGFTAWLGVVRGAEVRAGDTVFVSGAAGGVGSLTGPIARLRGARRVIGSTGSERKAEALVRELGYDAAVVRGAGPIEEQLRAAAPDGLDAVVDNVGGEQLEAALALAREGARVGVVGALAGQLSAAGTGHTRVNTFELITRAVTVRGVRTLDVEADLPVWQREFAAALRGGELPFPHTRLRGIEQAPRALCELLEGRHIGAVLVELS</sequence>
<dbReference type="InterPro" id="IPR013149">
    <property type="entry name" value="ADH-like_C"/>
</dbReference>
<gene>
    <name evidence="4" type="ORF">G5C65_34255</name>
</gene>
<dbReference type="InterPro" id="IPR041694">
    <property type="entry name" value="ADH_N_2"/>
</dbReference>
<reference evidence="4 5" key="1">
    <citation type="submission" date="2020-02" db="EMBL/GenBank/DDBJ databases">
        <title>Whole-genome analyses of novel actinobacteria.</title>
        <authorList>
            <person name="Sahin N."/>
            <person name="Tatar D."/>
        </authorList>
    </citation>
    <scope>NUCLEOTIDE SEQUENCE [LARGE SCALE GENOMIC DNA]</scope>
    <source>
        <strain evidence="4 5">SB3404</strain>
    </source>
</reference>
<dbReference type="SUPFAM" id="SSF51735">
    <property type="entry name" value="NAD(P)-binding Rossmann-fold domains"/>
    <property type="match status" value="1"/>
</dbReference>
<dbReference type="AlphaFoldDB" id="A0A6G4X8Y9"/>
<dbReference type="Proteomes" id="UP000477722">
    <property type="component" value="Unassembled WGS sequence"/>
</dbReference>
<dbReference type="Pfam" id="PF16884">
    <property type="entry name" value="ADH_N_2"/>
    <property type="match status" value="1"/>
</dbReference>
<dbReference type="Gene3D" id="3.40.50.720">
    <property type="entry name" value="NAD(P)-binding Rossmann-like Domain"/>
    <property type="match status" value="1"/>
</dbReference>